<feature type="domain" description="Amine oxidase" evidence="2">
    <location>
        <begin position="52"/>
        <end position="490"/>
    </location>
</feature>
<name>A0ABU0WZ26_9PSEU</name>
<dbReference type="Proteomes" id="UP001225605">
    <property type="component" value="Unassembled WGS sequence"/>
</dbReference>
<dbReference type="EMBL" id="NSDM01000005">
    <property type="protein sequence ID" value="MDQ2585116.1"/>
    <property type="molecule type" value="Genomic_DNA"/>
</dbReference>
<evidence type="ECO:0000256" key="1">
    <source>
        <dbReference type="SAM" id="MobiDB-lite"/>
    </source>
</evidence>
<dbReference type="Pfam" id="PF01593">
    <property type="entry name" value="Amino_oxidase"/>
    <property type="match status" value="1"/>
</dbReference>
<reference evidence="3 4" key="1">
    <citation type="submission" date="2017-06" db="EMBL/GenBank/DDBJ databases">
        <title>Cultured bacterium strain Saccharothrix yanglingensis Hhs.015.</title>
        <authorList>
            <person name="Xia Y."/>
        </authorList>
    </citation>
    <scope>NUCLEOTIDE SEQUENCE [LARGE SCALE GENOMIC DNA]</scope>
    <source>
        <strain evidence="3 4">Hhs.015</strain>
    </source>
</reference>
<keyword evidence="4" id="KW-1185">Reference proteome</keyword>
<evidence type="ECO:0000313" key="4">
    <source>
        <dbReference type="Proteomes" id="UP001225605"/>
    </source>
</evidence>
<feature type="region of interest" description="Disordered" evidence="1">
    <location>
        <begin position="1"/>
        <end position="42"/>
    </location>
</feature>
<dbReference type="InterPro" id="IPR050464">
    <property type="entry name" value="Zeta_carotene_desat/Oxidored"/>
</dbReference>
<evidence type="ECO:0000259" key="2">
    <source>
        <dbReference type="Pfam" id="PF01593"/>
    </source>
</evidence>
<accession>A0ABU0WZ26</accession>
<dbReference type="SUPFAM" id="SSF51905">
    <property type="entry name" value="FAD/NAD(P)-binding domain"/>
    <property type="match status" value="1"/>
</dbReference>
<dbReference type="Gene3D" id="3.50.50.60">
    <property type="entry name" value="FAD/NAD(P)-binding domain"/>
    <property type="match status" value="1"/>
</dbReference>
<comment type="caution">
    <text evidence="3">The sequence shown here is derived from an EMBL/GenBank/DDBJ whole genome shotgun (WGS) entry which is preliminary data.</text>
</comment>
<dbReference type="InterPro" id="IPR036188">
    <property type="entry name" value="FAD/NAD-bd_sf"/>
</dbReference>
<gene>
    <name evidence="3" type="ORF">CKY47_14235</name>
</gene>
<dbReference type="PANTHER" id="PTHR42923:SF43">
    <property type="entry name" value="AMINE OXIDASE"/>
    <property type="match status" value="1"/>
</dbReference>
<evidence type="ECO:0000313" key="3">
    <source>
        <dbReference type="EMBL" id="MDQ2585116.1"/>
    </source>
</evidence>
<dbReference type="PANTHER" id="PTHR42923">
    <property type="entry name" value="PROTOPORPHYRINOGEN OXIDASE"/>
    <property type="match status" value="1"/>
</dbReference>
<protein>
    <submittedName>
        <fullName evidence="3">Isorenieratene synthase</fullName>
    </submittedName>
</protein>
<proteinExistence type="predicted"/>
<feature type="compositionally biased region" description="Low complexity" evidence="1">
    <location>
        <begin position="30"/>
        <end position="42"/>
    </location>
</feature>
<organism evidence="3 4">
    <name type="scientific">Saccharothrix yanglingensis</name>
    <dbReference type="NCBI Taxonomy" id="659496"/>
    <lineage>
        <taxon>Bacteria</taxon>
        <taxon>Bacillati</taxon>
        <taxon>Actinomycetota</taxon>
        <taxon>Actinomycetes</taxon>
        <taxon>Pseudonocardiales</taxon>
        <taxon>Pseudonocardiaceae</taxon>
        <taxon>Saccharothrix</taxon>
    </lineage>
</organism>
<dbReference type="RefSeq" id="WP_306746286.1">
    <property type="nucleotide sequence ID" value="NZ_NSDM01000005.1"/>
</dbReference>
<sequence length="525" mass="56907">MSAFPGLPPFLLTGREAPPSGRDRRAHLLPGRPGRARPAGEAPRAAVVGGGIAGVAAAVALAERGVRVVLHERHGELGGRVRGWTTSTGETMTRGFHAFFRQYYNLRALLRRADPGLAGFRPVADYPLLHADGTRESFARLPLTPPWNVAGFVLRSETFTLRDVARMDTRAATALFDVSLPRTYAELDHVDADGFLRGIRFPDAARHLAFEVFSRSFFAHPSELSAAELVAMFHIYFLGSSEGLLFDVPRDAYPAAIWNPLREHLVSLGVEVRTGSAVDRVARRADGYRVSADGRDEDVDALVLAADVNGLRALVAASPDLGTPAWRARVADLRTTPPFLVSRLWLDRPARPDRAPFLGTSGFGRLDNISVLDHFEAEARRYRDRTGGSVVELHAYALDEGCDQDEVVATLLHEMGVVYPELAGAGARQEEHVLSADCPLFAPGSFTARPTVATPDPTLVVAGDLARVDLPVALMERAATTGFQAANALLGRWGLRGHDLWAVPNRGRSALLRRAARRARAGARG</sequence>
<dbReference type="InterPro" id="IPR002937">
    <property type="entry name" value="Amino_oxidase"/>
</dbReference>